<keyword evidence="5" id="KW-0949">S-adenosyl-L-methionine</keyword>
<dbReference type="InterPro" id="IPR012263">
    <property type="entry name" value="M_m6A_EcoRV"/>
</dbReference>
<evidence type="ECO:0000256" key="5">
    <source>
        <dbReference type="ARBA" id="ARBA00022691"/>
    </source>
</evidence>
<evidence type="ECO:0000256" key="7">
    <source>
        <dbReference type="PIRSR" id="PIRSR000398-1"/>
    </source>
</evidence>
<organism evidence="8">
    <name type="scientific">Clostridium tyrobutyricum</name>
    <dbReference type="NCBI Taxonomy" id="1519"/>
    <lineage>
        <taxon>Bacteria</taxon>
        <taxon>Bacillati</taxon>
        <taxon>Bacillota</taxon>
        <taxon>Clostridia</taxon>
        <taxon>Eubacteriales</taxon>
        <taxon>Clostridiaceae</taxon>
        <taxon>Clostridium</taxon>
    </lineage>
</organism>
<dbReference type="InterPro" id="IPR012327">
    <property type="entry name" value="MeTrfase_D12"/>
</dbReference>
<evidence type="ECO:0000256" key="3">
    <source>
        <dbReference type="ARBA" id="ARBA00022603"/>
    </source>
</evidence>
<dbReference type="GO" id="GO:0032259">
    <property type="term" value="P:methylation"/>
    <property type="evidence" value="ECO:0007669"/>
    <property type="project" value="UniProtKB-KW"/>
</dbReference>
<feature type="binding site" evidence="7">
    <location>
        <position position="15"/>
    </location>
    <ligand>
        <name>S-adenosyl-L-methionine</name>
        <dbReference type="ChEBI" id="CHEBI:59789"/>
    </ligand>
</feature>
<evidence type="ECO:0000256" key="1">
    <source>
        <dbReference type="ARBA" id="ARBA00006594"/>
    </source>
</evidence>
<dbReference type="GO" id="GO:0009007">
    <property type="term" value="F:site-specific DNA-methyltransferase (adenine-specific) activity"/>
    <property type="evidence" value="ECO:0007669"/>
    <property type="project" value="UniProtKB-EC"/>
</dbReference>
<evidence type="ECO:0000256" key="4">
    <source>
        <dbReference type="ARBA" id="ARBA00022679"/>
    </source>
</evidence>
<dbReference type="GO" id="GO:1904047">
    <property type="term" value="F:S-adenosyl-L-methionine binding"/>
    <property type="evidence" value="ECO:0007669"/>
    <property type="project" value="TreeGrafter"/>
</dbReference>
<feature type="binding site" evidence="7">
    <location>
        <position position="59"/>
    </location>
    <ligand>
        <name>S-adenosyl-L-methionine</name>
        <dbReference type="ChEBI" id="CHEBI:59789"/>
    </ligand>
</feature>
<dbReference type="InterPro" id="IPR023095">
    <property type="entry name" value="Ade_MeTrfase_dom_2"/>
</dbReference>
<dbReference type="Pfam" id="PF02086">
    <property type="entry name" value="MethyltransfD12"/>
    <property type="match status" value="1"/>
</dbReference>
<feature type="binding site" evidence="7">
    <location>
        <position position="11"/>
    </location>
    <ligand>
        <name>S-adenosyl-L-methionine</name>
        <dbReference type="ChEBI" id="CHEBI:59789"/>
    </ligand>
</feature>
<dbReference type="GO" id="GO:0043565">
    <property type="term" value="F:sequence-specific DNA binding"/>
    <property type="evidence" value="ECO:0007669"/>
    <property type="project" value="TreeGrafter"/>
</dbReference>
<proteinExistence type="inferred from homology"/>
<dbReference type="Gene3D" id="1.10.1020.10">
    <property type="entry name" value="Adenine-specific Methyltransferase, Domain 2"/>
    <property type="match status" value="1"/>
</dbReference>
<reference evidence="8" key="1">
    <citation type="submission" date="2014-07" db="EMBL/GenBank/DDBJ databases">
        <title>Clostridium tyrobutyricum BAS7.</title>
        <authorList>
            <person name="Kim S."/>
            <person name="Choi O."/>
            <person name="Woo H.M."/>
            <person name="Sang B.-I."/>
            <person name="Um Y."/>
        </authorList>
    </citation>
    <scope>NUCLEOTIDE SEQUENCE</scope>
    <source>
        <strain evidence="8">BAS7</strain>
    </source>
</reference>
<sequence length="275" mass="32271">MKLKNLSNIKWIGGKHGKEERYLELMPKHKIFADVFFGSGAVTFYKETVKPADMTVVNDINDRLVNYMMVLKNNPGSLYKECSSLPYSESLYEKWKWESWPEDKLQSAVRFYYLMRVCFGGGGHKYKNGIGLSKSQNKAKQLVSATELIPKMAGLIKNWNILCRDFEEVIRFYDTKDTLFFLDPPYLGHEDMYFGGFKREDHIRLRKSLEKIKGKAMICYYPDPLIDELYSGWYRNEYHTASQIRNRTDGDKCPVRTELILMNYKPEVNEQLKIV</sequence>
<dbReference type="InterPro" id="IPR029063">
    <property type="entry name" value="SAM-dependent_MTases_sf"/>
</dbReference>
<protein>
    <recommendedName>
        <fullName evidence="2">site-specific DNA-methyltransferase (adenine-specific)</fullName>
        <ecNumber evidence="2">2.1.1.72</ecNumber>
    </recommendedName>
</protein>
<keyword evidence="4" id="KW-0808">Transferase</keyword>
<keyword evidence="3" id="KW-0489">Methyltransferase</keyword>
<dbReference type="GO" id="GO:0006298">
    <property type="term" value="P:mismatch repair"/>
    <property type="evidence" value="ECO:0007669"/>
    <property type="project" value="TreeGrafter"/>
</dbReference>
<dbReference type="AlphaFoldDB" id="A0A0A7HFT8"/>
<feature type="binding site" evidence="7">
    <location>
        <position position="183"/>
    </location>
    <ligand>
        <name>S-adenosyl-L-methionine</name>
        <dbReference type="ChEBI" id="CHEBI:59789"/>
    </ligand>
</feature>
<dbReference type="GO" id="GO:0009307">
    <property type="term" value="P:DNA restriction-modification system"/>
    <property type="evidence" value="ECO:0007669"/>
    <property type="project" value="InterPro"/>
</dbReference>
<accession>A0A0A7HFT8</accession>
<evidence type="ECO:0000256" key="6">
    <source>
        <dbReference type="ARBA" id="ARBA00047942"/>
    </source>
</evidence>
<gene>
    <name evidence="8" type="primary">dam</name>
    <name evidence="8" type="ORF">CTB_17390</name>
</gene>
<dbReference type="PIRSF" id="PIRSF000398">
    <property type="entry name" value="M_m6A_EcoRV"/>
    <property type="match status" value="1"/>
</dbReference>
<dbReference type="EC" id="2.1.1.72" evidence="2"/>
<comment type="catalytic activity">
    <reaction evidence="6">
        <text>a 2'-deoxyadenosine in DNA + S-adenosyl-L-methionine = an N(6)-methyl-2'-deoxyadenosine in DNA + S-adenosyl-L-homocysteine + H(+)</text>
        <dbReference type="Rhea" id="RHEA:15197"/>
        <dbReference type="Rhea" id="RHEA-COMP:12418"/>
        <dbReference type="Rhea" id="RHEA-COMP:12419"/>
        <dbReference type="ChEBI" id="CHEBI:15378"/>
        <dbReference type="ChEBI" id="CHEBI:57856"/>
        <dbReference type="ChEBI" id="CHEBI:59789"/>
        <dbReference type="ChEBI" id="CHEBI:90615"/>
        <dbReference type="ChEBI" id="CHEBI:90616"/>
        <dbReference type="EC" id="2.1.1.72"/>
    </reaction>
</comment>
<dbReference type="PANTHER" id="PTHR30481">
    <property type="entry name" value="DNA ADENINE METHYLASE"/>
    <property type="match status" value="1"/>
</dbReference>
<name>A0A0A7HFT8_CLOTY</name>
<comment type="similarity">
    <text evidence="1">Belongs to the N(4)/N(6)-methyltransferase family.</text>
</comment>
<dbReference type="Gene3D" id="3.40.50.150">
    <property type="entry name" value="Vaccinia Virus protein VP39"/>
    <property type="match status" value="1"/>
</dbReference>
<evidence type="ECO:0000256" key="2">
    <source>
        <dbReference type="ARBA" id="ARBA00011900"/>
    </source>
</evidence>
<dbReference type="PRINTS" id="PR00505">
    <property type="entry name" value="D12N6MTFRASE"/>
</dbReference>
<dbReference type="EMBL" id="KM108067">
    <property type="protein sequence ID" value="AIZ03724.1"/>
    <property type="molecule type" value="Genomic_DNA"/>
</dbReference>
<dbReference type="SUPFAM" id="SSF53335">
    <property type="entry name" value="S-adenosyl-L-methionine-dependent methyltransferases"/>
    <property type="match status" value="1"/>
</dbReference>
<evidence type="ECO:0000313" key="8">
    <source>
        <dbReference type="EMBL" id="AIZ03724.1"/>
    </source>
</evidence>